<dbReference type="GeneID" id="73044221"/>
<evidence type="ECO:0000256" key="2">
    <source>
        <dbReference type="SAM" id="Phobius"/>
    </source>
</evidence>
<keyword evidence="2" id="KW-0472">Membrane</keyword>
<evidence type="ECO:0000313" key="3">
    <source>
        <dbReference type="EMBL" id="MFC4825075.1"/>
    </source>
</evidence>
<feature type="transmembrane region" description="Helical" evidence="2">
    <location>
        <begin position="222"/>
        <end position="246"/>
    </location>
</feature>
<comment type="caution">
    <text evidence="3">The sequence shown here is derived from an EMBL/GenBank/DDBJ whole genome shotgun (WGS) entry which is preliminary data.</text>
</comment>
<dbReference type="EMBL" id="JBHSHT010000001">
    <property type="protein sequence ID" value="MFC4825075.1"/>
    <property type="molecule type" value="Genomic_DNA"/>
</dbReference>
<dbReference type="Pfam" id="PF26259">
    <property type="entry name" value="DUF8063"/>
    <property type="match status" value="1"/>
</dbReference>
<dbReference type="RefSeq" id="WP_254269220.1">
    <property type="nucleotide sequence ID" value="NZ_CP100400.1"/>
</dbReference>
<keyword evidence="2" id="KW-1133">Transmembrane helix</keyword>
<name>A0ABD5Q325_9EURY</name>
<evidence type="ECO:0000256" key="1">
    <source>
        <dbReference type="SAM" id="MobiDB-lite"/>
    </source>
</evidence>
<proteinExistence type="predicted"/>
<feature type="compositionally biased region" description="Basic and acidic residues" evidence="1">
    <location>
        <begin position="460"/>
        <end position="469"/>
    </location>
</feature>
<feature type="transmembrane region" description="Helical" evidence="2">
    <location>
        <begin position="162"/>
        <end position="182"/>
    </location>
</feature>
<feature type="region of interest" description="Disordered" evidence="1">
    <location>
        <begin position="460"/>
        <end position="496"/>
    </location>
</feature>
<keyword evidence="2" id="KW-0812">Transmembrane</keyword>
<feature type="region of interest" description="Disordered" evidence="1">
    <location>
        <begin position="27"/>
        <end position="47"/>
    </location>
</feature>
<keyword evidence="4" id="KW-1185">Reference proteome</keyword>
<feature type="transmembrane region" description="Helical" evidence="2">
    <location>
        <begin position="258"/>
        <end position="278"/>
    </location>
</feature>
<evidence type="ECO:0000313" key="4">
    <source>
        <dbReference type="Proteomes" id="UP001595945"/>
    </source>
</evidence>
<reference evidence="3 4" key="1">
    <citation type="journal article" date="2019" name="Int. J. Syst. Evol. Microbiol.">
        <title>The Global Catalogue of Microorganisms (GCM) 10K type strain sequencing project: providing services to taxonomists for standard genome sequencing and annotation.</title>
        <authorList>
            <consortium name="The Broad Institute Genomics Platform"/>
            <consortium name="The Broad Institute Genome Sequencing Center for Infectious Disease"/>
            <person name="Wu L."/>
            <person name="Ma J."/>
        </authorList>
    </citation>
    <scope>NUCLEOTIDE SEQUENCE [LARGE SCALE GENOMIC DNA]</scope>
    <source>
        <strain evidence="3 4">XZYJ18</strain>
    </source>
</reference>
<dbReference type="Proteomes" id="UP001595945">
    <property type="component" value="Unassembled WGS sequence"/>
</dbReference>
<dbReference type="AlphaFoldDB" id="A0ABD5Q325"/>
<feature type="compositionally biased region" description="Acidic residues" evidence="1">
    <location>
        <begin position="470"/>
        <end position="496"/>
    </location>
</feature>
<protein>
    <submittedName>
        <fullName evidence="3">Uncharacterized protein</fullName>
    </submittedName>
</protein>
<organism evidence="3 4">
    <name type="scientific">Halorussus aquaticus</name>
    <dbReference type="NCBI Taxonomy" id="2953748"/>
    <lineage>
        <taxon>Archaea</taxon>
        <taxon>Methanobacteriati</taxon>
        <taxon>Methanobacteriota</taxon>
        <taxon>Stenosarchaea group</taxon>
        <taxon>Halobacteria</taxon>
        <taxon>Halobacteriales</taxon>
        <taxon>Haladaptataceae</taxon>
        <taxon>Halorussus</taxon>
    </lineage>
</organism>
<sequence length="496" mass="52513">MRRAALLTLAVVVLLSVTAVAPAAAQAQTQDQAGNETTTGSEPVNASDIDTSQIVQELGTVTVHQVEFEDSGLVKITVTATEHSAPIAVTDSGAVDIGSNERASVPFEVYRPGDGTHVLRFHLASDDALITIQEGGEMMAASGDRGTVDVMAAQPTADVVRWGTAGGAIGVLIATGLAVGFIKRKHENTYKELLSEERVRVEENPVEGLLGKVKRFVSHHRYALLAAASIVAYLVAVRLGVLPSLGDVWADMNDAQRVLSAAAGVWVILGFLPAYGLVTRVWEPAKEFVFDLDARDVLDDAIGSKGGLASLEDIESEEDAAEAKEDLEDQDITVAAVYSGSPDRVAQMRVDGAPAEIQTAGGPGHLVQDFDPKRNTADGTWPGLADDFELAKERSKIDANKEILEDWATVGRRVISAIPAIRAGSDTAAVASVDRKFGQNATVNPEPVDDIMDSAVSGTRFERFYKPDDGEGGEDDYEDDDAGDTVNDDGDGGDSE</sequence>
<gene>
    <name evidence="3" type="ORF">ACFO9K_12480</name>
</gene>
<accession>A0ABD5Q325</accession>
<feature type="compositionally biased region" description="Polar residues" evidence="1">
    <location>
        <begin position="34"/>
        <end position="47"/>
    </location>
</feature>
<dbReference type="InterPro" id="IPR058376">
    <property type="entry name" value="DUF8063"/>
</dbReference>